<feature type="non-terminal residue" evidence="3">
    <location>
        <position position="1"/>
    </location>
</feature>
<feature type="domain" description="Topo IA-type catalytic" evidence="2">
    <location>
        <begin position="1"/>
        <end position="84"/>
    </location>
</feature>
<dbReference type="GO" id="GO:0006310">
    <property type="term" value="P:DNA recombination"/>
    <property type="evidence" value="ECO:0007669"/>
    <property type="project" value="TreeGrafter"/>
</dbReference>
<evidence type="ECO:0000256" key="1">
    <source>
        <dbReference type="ARBA" id="ARBA00023235"/>
    </source>
</evidence>
<dbReference type="GO" id="GO:0003677">
    <property type="term" value="F:DNA binding"/>
    <property type="evidence" value="ECO:0007669"/>
    <property type="project" value="InterPro"/>
</dbReference>
<reference evidence="3 4" key="1">
    <citation type="submission" date="2009-01" db="EMBL/GenBank/DDBJ databases">
        <authorList>
            <person name="Qin X."/>
            <person name="Bachman B."/>
            <person name="Battles P."/>
            <person name="Bell A."/>
            <person name="Bess C."/>
            <person name="Bickham C."/>
            <person name="Chaboub L."/>
            <person name="Chen D."/>
            <person name="Coyle M."/>
            <person name="Deiros D.R."/>
            <person name="Dinh H."/>
            <person name="Forbes L."/>
            <person name="Fowler G."/>
            <person name="Francisco L."/>
            <person name="Fu Q."/>
            <person name="Gubbala S."/>
            <person name="Hale W."/>
            <person name="Han Y."/>
            <person name="Hemphill L."/>
            <person name="Highlander S.K."/>
            <person name="Hirani K."/>
            <person name="Hogues M."/>
            <person name="Jackson L."/>
            <person name="Jakkamsetti A."/>
            <person name="Javaid M."/>
            <person name="Jiang H."/>
            <person name="Korchina V."/>
            <person name="Kovar C."/>
            <person name="Lara F."/>
            <person name="Lee S."/>
            <person name="Mata R."/>
            <person name="Mathew T."/>
            <person name="Moen C."/>
            <person name="Morales K."/>
            <person name="Munidasa M."/>
            <person name="Nazareth L."/>
            <person name="Ngo R."/>
            <person name="Nguyen L."/>
            <person name="Okwuonu G."/>
            <person name="Ongeri F."/>
            <person name="Patil S."/>
            <person name="Petrosino J."/>
            <person name="Pham C."/>
            <person name="Pham P."/>
            <person name="Pu L.-L."/>
            <person name="Puazo M."/>
            <person name="Raj R."/>
            <person name="Reid J."/>
            <person name="Rouhana J."/>
            <person name="Saada N."/>
            <person name="Shang Y."/>
            <person name="Simmons D."/>
            <person name="Thornton R."/>
            <person name="Warren J."/>
            <person name="Weissenberger G."/>
            <person name="Zhang J."/>
            <person name="Zhang L."/>
            <person name="Zhou C."/>
            <person name="Zhu D."/>
            <person name="Muzny D."/>
            <person name="Worley K."/>
            <person name="Gibbs R."/>
        </authorList>
    </citation>
    <scope>NUCLEOTIDE SEQUENCE [LARGE SCALE GENOMIC DNA]</scope>
    <source>
        <strain evidence="3 4">ATCC 35098</strain>
    </source>
</reference>
<dbReference type="GO" id="GO:0043597">
    <property type="term" value="C:cytoplasmic replication fork"/>
    <property type="evidence" value="ECO:0007669"/>
    <property type="project" value="TreeGrafter"/>
</dbReference>
<dbReference type="InterPro" id="IPR000380">
    <property type="entry name" value="Topo_IA"/>
</dbReference>
<dbReference type="AlphaFoldDB" id="C2CKR3"/>
<dbReference type="GO" id="GO:0006265">
    <property type="term" value="P:DNA topological change"/>
    <property type="evidence" value="ECO:0007669"/>
    <property type="project" value="InterPro"/>
</dbReference>
<dbReference type="HOGENOM" id="CLU_2517646_0_0_9"/>
<gene>
    <name evidence="3" type="ORF">HMPREF0077_2073</name>
</gene>
<dbReference type="Gene3D" id="1.10.460.10">
    <property type="entry name" value="Topoisomerase I, domain 2"/>
    <property type="match status" value="1"/>
</dbReference>
<dbReference type="PROSITE" id="PS52039">
    <property type="entry name" value="TOPO_IA_2"/>
    <property type="match status" value="1"/>
</dbReference>
<dbReference type="GO" id="GO:0003917">
    <property type="term" value="F:DNA topoisomerase type I (single strand cut, ATP-independent) activity"/>
    <property type="evidence" value="ECO:0007669"/>
    <property type="project" value="InterPro"/>
</dbReference>
<sequence length="84" mass="9395">PPKHFTEDTLLKAMEIAGNDELVKDVEVERKGLGTPATRAGIIENLIYKGYIKREKKNLISTRKGLNLVTIVIDEFKSPKTTAK</sequence>
<dbReference type="InterPro" id="IPR023405">
    <property type="entry name" value="Topo_IA_core_domain"/>
</dbReference>
<proteinExistence type="predicted"/>
<dbReference type="EMBL" id="ACGC01000136">
    <property type="protein sequence ID" value="EEI81839.1"/>
    <property type="molecule type" value="Genomic_DNA"/>
</dbReference>
<dbReference type="Proteomes" id="UP000003744">
    <property type="component" value="Unassembled WGS sequence"/>
</dbReference>
<dbReference type="GO" id="GO:0006281">
    <property type="term" value="P:DNA repair"/>
    <property type="evidence" value="ECO:0007669"/>
    <property type="project" value="TreeGrafter"/>
</dbReference>
<dbReference type="eggNOG" id="COG0550">
    <property type="taxonomic scope" value="Bacteria"/>
</dbReference>
<accession>C2CKR3</accession>
<dbReference type="PANTHER" id="PTHR11390:SF21">
    <property type="entry name" value="DNA TOPOISOMERASE 3-ALPHA"/>
    <property type="match status" value="1"/>
</dbReference>
<evidence type="ECO:0000259" key="2">
    <source>
        <dbReference type="PROSITE" id="PS52039"/>
    </source>
</evidence>
<dbReference type="PANTHER" id="PTHR11390">
    <property type="entry name" value="PROKARYOTIC DNA TOPOISOMERASE"/>
    <property type="match status" value="1"/>
</dbReference>
<evidence type="ECO:0000313" key="4">
    <source>
        <dbReference type="Proteomes" id="UP000003744"/>
    </source>
</evidence>
<dbReference type="Pfam" id="PF01131">
    <property type="entry name" value="Topoisom_bac"/>
    <property type="match status" value="1"/>
</dbReference>
<organism evidence="3 4">
    <name type="scientific">Anaerococcus tetradius ATCC 35098</name>
    <dbReference type="NCBI Taxonomy" id="525255"/>
    <lineage>
        <taxon>Bacteria</taxon>
        <taxon>Bacillati</taxon>
        <taxon>Bacillota</taxon>
        <taxon>Tissierellia</taxon>
        <taxon>Tissierellales</taxon>
        <taxon>Peptoniphilaceae</taxon>
        <taxon>Anaerococcus</taxon>
    </lineage>
</organism>
<evidence type="ECO:0000313" key="3">
    <source>
        <dbReference type="EMBL" id="EEI81839.1"/>
    </source>
</evidence>
<dbReference type="SUPFAM" id="SSF56712">
    <property type="entry name" value="Prokaryotic type I DNA topoisomerase"/>
    <property type="match status" value="1"/>
</dbReference>
<keyword evidence="1" id="KW-0413">Isomerase</keyword>
<comment type="caution">
    <text evidence="3">The sequence shown here is derived from an EMBL/GenBank/DDBJ whole genome shotgun (WGS) entry which is preliminary data.</text>
</comment>
<name>C2CKR3_9FIRM</name>
<protein>
    <recommendedName>
        <fullName evidence="2">Topo IA-type catalytic domain-containing protein</fullName>
    </recommendedName>
</protein>
<dbReference type="InterPro" id="IPR013497">
    <property type="entry name" value="Topo_IA_cen"/>
</dbReference>
<dbReference type="InterPro" id="IPR013824">
    <property type="entry name" value="Topo_IA_cen_sub1"/>
</dbReference>